<dbReference type="AlphaFoldDB" id="B4VUT7"/>
<dbReference type="HOGENOM" id="CLU_2842222_0_0_3"/>
<evidence type="ECO:0000313" key="1">
    <source>
        <dbReference type="EMBL" id="EDX74333.1"/>
    </source>
</evidence>
<accession>B4VUT7</accession>
<name>B4VUT7_9CYAN</name>
<evidence type="ECO:0000313" key="2">
    <source>
        <dbReference type="Proteomes" id="UP000003835"/>
    </source>
</evidence>
<reference evidence="1 2" key="1">
    <citation type="submission" date="2008-07" db="EMBL/GenBank/DDBJ databases">
        <authorList>
            <person name="Tandeau de Marsac N."/>
            <person name="Ferriera S."/>
            <person name="Johnson J."/>
            <person name="Kravitz S."/>
            <person name="Beeson K."/>
            <person name="Sutton G."/>
            <person name="Rogers Y.-H."/>
            <person name="Friedman R."/>
            <person name="Frazier M."/>
            <person name="Venter J.C."/>
        </authorList>
    </citation>
    <scope>NUCLEOTIDE SEQUENCE [LARGE SCALE GENOMIC DNA]</scope>
    <source>
        <strain evidence="1 2">PCC 7420</strain>
    </source>
</reference>
<organism evidence="1 2">
    <name type="scientific">Coleofasciculus chthonoplastes PCC 7420</name>
    <dbReference type="NCBI Taxonomy" id="118168"/>
    <lineage>
        <taxon>Bacteria</taxon>
        <taxon>Bacillati</taxon>
        <taxon>Cyanobacteriota</taxon>
        <taxon>Cyanophyceae</taxon>
        <taxon>Coleofasciculales</taxon>
        <taxon>Coleofasciculaceae</taxon>
        <taxon>Coleofasciculus</taxon>
    </lineage>
</organism>
<gene>
    <name evidence="1" type="ORF">MC7420_3857</name>
</gene>
<dbReference type="Proteomes" id="UP000003835">
    <property type="component" value="Unassembled WGS sequence"/>
</dbReference>
<dbReference type="EMBL" id="DS989853">
    <property type="protein sequence ID" value="EDX74333.1"/>
    <property type="molecule type" value="Genomic_DNA"/>
</dbReference>
<keyword evidence="2" id="KW-1185">Reference proteome</keyword>
<protein>
    <submittedName>
        <fullName evidence="1">Uncharacterized protein</fullName>
    </submittedName>
</protein>
<sequence length="65" mass="7448">MWEGLRRDRTPSLSLTLSRFLPSLETPDELIPPQSISSGKSLIESPPFSNKACSRFIWEKVNLMR</sequence>
<proteinExistence type="predicted"/>